<dbReference type="InterPro" id="IPR013520">
    <property type="entry name" value="Ribonucl_H"/>
</dbReference>
<dbReference type="Gene3D" id="3.40.50.10190">
    <property type="entry name" value="BRCT domain"/>
    <property type="match status" value="1"/>
</dbReference>
<dbReference type="SUPFAM" id="SSF52113">
    <property type="entry name" value="BRCT domain"/>
    <property type="match status" value="1"/>
</dbReference>
<dbReference type="CDD" id="cd06130">
    <property type="entry name" value="DNA_pol_III_epsilon_like"/>
    <property type="match status" value="1"/>
</dbReference>
<dbReference type="PANTHER" id="PTHR30231">
    <property type="entry name" value="DNA POLYMERASE III SUBUNIT EPSILON"/>
    <property type="match status" value="1"/>
</dbReference>
<dbReference type="InterPro" id="IPR001357">
    <property type="entry name" value="BRCT_dom"/>
</dbReference>
<proteinExistence type="predicted"/>
<dbReference type="InterPro" id="IPR006054">
    <property type="entry name" value="DnaQ"/>
</dbReference>
<name>A0ABT6N9D2_9FIRM</name>
<feature type="domain" description="Exonuclease" evidence="1">
    <location>
        <begin position="3"/>
        <end position="166"/>
    </location>
</feature>
<keyword evidence="2" id="KW-0540">Nuclease</keyword>
<dbReference type="Proteomes" id="UP001158045">
    <property type="component" value="Unassembled WGS sequence"/>
</dbReference>
<dbReference type="SMART" id="SM00479">
    <property type="entry name" value="EXOIII"/>
    <property type="match status" value="1"/>
</dbReference>
<dbReference type="CDD" id="cd17748">
    <property type="entry name" value="BRCT_DNA_ligase_like"/>
    <property type="match status" value="1"/>
</dbReference>
<dbReference type="Pfam" id="PF00533">
    <property type="entry name" value="BRCT"/>
    <property type="match status" value="1"/>
</dbReference>
<accession>A0ABT6N9D2</accession>
<keyword evidence="2" id="KW-0269">Exonuclease</keyword>
<dbReference type="EMBL" id="JARYZI010000001">
    <property type="protein sequence ID" value="MDH8677021.1"/>
    <property type="molecule type" value="Genomic_DNA"/>
</dbReference>
<dbReference type="RefSeq" id="WP_281092819.1">
    <property type="nucleotide sequence ID" value="NZ_JARYZI010000001.1"/>
</dbReference>
<evidence type="ECO:0000259" key="1">
    <source>
        <dbReference type="SMART" id="SM00479"/>
    </source>
</evidence>
<dbReference type="GO" id="GO:0004527">
    <property type="term" value="F:exonuclease activity"/>
    <property type="evidence" value="ECO:0007669"/>
    <property type="project" value="UniProtKB-KW"/>
</dbReference>
<dbReference type="SUPFAM" id="SSF53098">
    <property type="entry name" value="Ribonuclease H-like"/>
    <property type="match status" value="1"/>
</dbReference>
<evidence type="ECO:0000313" key="3">
    <source>
        <dbReference type="Proteomes" id="UP001158045"/>
    </source>
</evidence>
<dbReference type="InterPro" id="IPR036420">
    <property type="entry name" value="BRCT_dom_sf"/>
</dbReference>
<dbReference type="PANTHER" id="PTHR30231:SF42">
    <property type="entry name" value="EXONUCLEASE"/>
    <property type="match status" value="1"/>
</dbReference>
<dbReference type="Pfam" id="PF00929">
    <property type="entry name" value="RNase_T"/>
    <property type="match status" value="1"/>
</dbReference>
<keyword evidence="2" id="KW-0378">Hydrolase</keyword>
<evidence type="ECO:0000313" key="2">
    <source>
        <dbReference type="EMBL" id="MDH8677021.1"/>
    </source>
</evidence>
<organism evidence="2 3">
    <name type="scientific">Fusibacter bizertensis</name>
    <dbReference type="NCBI Taxonomy" id="1488331"/>
    <lineage>
        <taxon>Bacteria</taxon>
        <taxon>Bacillati</taxon>
        <taxon>Bacillota</taxon>
        <taxon>Clostridia</taxon>
        <taxon>Eubacteriales</taxon>
        <taxon>Eubacteriales Family XII. Incertae Sedis</taxon>
        <taxon>Fusibacter</taxon>
    </lineage>
</organism>
<reference evidence="2 3" key="1">
    <citation type="submission" date="2023-04" db="EMBL/GenBank/DDBJ databases">
        <title>Fusibacter bizertensis strain WBS, isolated from littoral bottom sediments of the Arctic seas - biochemical and genomic analysis.</title>
        <authorList>
            <person name="Brioukhanov A.L."/>
        </authorList>
    </citation>
    <scope>NUCLEOTIDE SEQUENCE [LARGE SCALE GENOMIC DNA]</scope>
    <source>
        <strain evidence="2 3">WBS</strain>
    </source>
</reference>
<dbReference type="NCBIfam" id="TIGR00573">
    <property type="entry name" value="dnaq"/>
    <property type="match status" value="1"/>
</dbReference>
<sequence>MSRFTFFDVETPNRNNDRISSMGIVVVEDGITIFEANILVNPEVRFDPFNIGLTKITPAMVRDEPTLKEIWPSVRTYFEESIIVAHNATFDLGVLTMTLVHYGIEVPCFHYICTVVLARRFLKYRKNSLDYLCATLGVLLERHHEALSDAKGCQGIFYHIVEHHGYNDSFVSEFYRPHMRGKSVSISNEHTDTNRNSYSNSYYKLKSNLTNSQIETPVQLKTTTDHFEIKDKSFCLTGDFRYGEKTDVELFILAHGGRVVTQVTRQLDFVLVGAYGSPLWAYGNYGTKVKKALDYKMAGQNLHVILEVDFFKKFE</sequence>
<protein>
    <submittedName>
        <fullName evidence="2">Exonuclease domain-containing protein</fullName>
    </submittedName>
</protein>
<comment type="caution">
    <text evidence="2">The sequence shown here is derived from an EMBL/GenBank/DDBJ whole genome shotgun (WGS) entry which is preliminary data.</text>
</comment>
<dbReference type="InterPro" id="IPR036397">
    <property type="entry name" value="RNaseH_sf"/>
</dbReference>
<keyword evidence="3" id="KW-1185">Reference proteome</keyword>
<dbReference type="InterPro" id="IPR012337">
    <property type="entry name" value="RNaseH-like_sf"/>
</dbReference>
<dbReference type="Gene3D" id="3.30.420.10">
    <property type="entry name" value="Ribonuclease H-like superfamily/Ribonuclease H"/>
    <property type="match status" value="1"/>
</dbReference>
<gene>
    <name evidence="2" type="ORF">QE109_02615</name>
</gene>